<reference evidence="2" key="2">
    <citation type="submission" date="2021-04" db="EMBL/GenBank/DDBJ databases">
        <authorList>
            <person name="Gilroy R."/>
        </authorList>
    </citation>
    <scope>NUCLEOTIDE SEQUENCE</scope>
    <source>
        <strain evidence="2">CHK173-259</strain>
    </source>
</reference>
<sequence length="136" mass="14687">MPTFHVTQAGYTISADLQIIGRDLLVVVTGGTNPHIGDVTTLTRETPLQTIKYPSHDGRFHKDDFVGERVARQLQPVLTGSATITAGIHVDHITKAQIAAAAPMGDALGRQLADWLQAHPVSAPQPVYYGKNEQPK</sequence>
<evidence type="ECO:0000313" key="2">
    <source>
        <dbReference type="EMBL" id="HIW71482.1"/>
    </source>
</evidence>
<accession>A0A9D1QSK0</accession>
<name>A0A9D1QSK0_9LACO</name>
<organism evidence="2 3">
    <name type="scientific">Candidatus Levilactobacillus faecigallinarum</name>
    <dbReference type="NCBI Taxonomy" id="2838638"/>
    <lineage>
        <taxon>Bacteria</taxon>
        <taxon>Bacillati</taxon>
        <taxon>Bacillota</taxon>
        <taxon>Bacilli</taxon>
        <taxon>Lactobacillales</taxon>
        <taxon>Lactobacillaceae</taxon>
        <taxon>Levilactobacillus</taxon>
    </lineage>
</organism>
<proteinExistence type="predicted"/>
<evidence type="ECO:0000259" key="1">
    <source>
        <dbReference type="Pfam" id="PF21758"/>
    </source>
</evidence>
<dbReference type="Proteomes" id="UP000886822">
    <property type="component" value="Unassembled WGS sequence"/>
</dbReference>
<comment type="caution">
    <text evidence="2">The sequence shown here is derived from an EMBL/GenBank/DDBJ whole genome shotgun (WGS) entry which is preliminary data.</text>
</comment>
<gene>
    <name evidence="2" type="ORF">H9875_02525</name>
</gene>
<reference evidence="2" key="1">
    <citation type="journal article" date="2021" name="PeerJ">
        <title>Extensive microbial diversity within the chicken gut microbiome revealed by metagenomics and culture.</title>
        <authorList>
            <person name="Gilroy R."/>
            <person name="Ravi A."/>
            <person name="Getino M."/>
            <person name="Pursley I."/>
            <person name="Horton D.L."/>
            <person name="Alikhan N.F."/>
            <person name="Baker D."/>
            <person name="Gharbi K."/>
            <person name="Hall N."/>
            <person name="Watson M."/>
            <person name="Adriaenssens E.M."/>
            <person name="Foster-Nyarko E."/>
            <person name="Jarju S."/>
            <person name="Secka A."/>
            <person name="Antonio M."/>
            <person name="Oren A."/>
            <person name="Chaudhuri R.R."/>
            <person name="La Ragione R."/>
            <person name="Hildebrand F."/>
            <person name="Pallen M.J."/>
        </authorList>
    </citation>
    <scope>NUCLEOTIDE SEQUENCE</scope>
    <source>
        <strain evidence="2">CHK173-259</strain>
    </source>
</reference>
<dbReference type="AlphaFoldDB" id="A0A9D1QSK0"/>
<dbReference type="InterPro" id="IPR048844">
    <property type="entry name" value="LpdD_chaperone-like"/>
</dbReference>
<dbReference type="EMBL" id="DXGJ01000020">
    <property type="protein sequence ID" value="HIW71482.1"/>
    <property type="molecule type" value="Genomic_DNA"/>
</dbReference>
<dbReference type="Pfam" id="PF21758">
    <property type="entry name" value="PAC_bac"/>
    <property type="match status" value="1"/>
</dbReference>
<evidence type="ECO:0000313" key="3">
    <source>
        <dbReference type="Proteomes" id="UP000886822"/>
    </source>
</evidence>
<feature type="domain" description="Prenylated flavin chaperone LpdD-like" evidence="1">
    <location>
        <begin position="8"/>
        <end position="117"/>
    </location>
</feature>
<protein>
    <submittedName>
        <fullName evidence="2">Amino acid decarboxylase</fullName>
    </submittedName>
</protein>